<dbReference type="PATRIC" id="fig|1961.12.peg.1367"/>
<gene>
    <name evidence="1" type="ORF">ADK75_06165</name>
</gene>
<comment type="caution">
    <text evidence="1">The sequence shown here is derived from an EMBL/GenBank/DDBJ whole genome shotgun (WGS) entry which is preliminary data.</text>
</comment>
<evidence type="ECO:0000313" key="2">
    <source>
        <dbReference type="Proteomes" id="UP000037084"/>
    </source>
</evidence>
<dbReference type="OrthoDB" id="4257412at2"/>
<organism evidence="1 2">
    <name type="scientific">Streptomyces virginiae</name>
    <name type="common">Streptomyces cinnamonensis</name>
    <dbReference type="NCBI Taxonomy" id="1961"/>
    <lineage>
        <taxon>Bacteria</taxon>
        <taxon>Bacillati</taxon>
        <taxon>Actinomycetota</taxon>
        <taxon>Actinomycetes</taxon>
        <taxon>Kitasatosporales</taxon>
        <taxon>Streptomycetaceae</taxon>
        <taxon>Streptomyces</taxon>
    </lineage>
</organism>
<accession>A0A0L8N2X8</accession>
<name>A0A0L8N2X8_STRVG</name>
<dbReference type="AlphaFoldDB" id="A0A0L8N2X8"/>
<evidence type="ECO:0000313" key="1">
    <source>
        <dbReference type="EMBL" id="KOG56895.1"/>
    </source>
</evidence>
<reference evidence="2" key="1">
    <citation type="submission" date="2015-07" db="EMBL/GenBank/DDBJ databases">
        <authorList>
            <consortium name="Consortium for Microbial Forensics and Genomics (microFORGE)"/>
            <person name="Knight B.M."/>
            <person name="Roberts D.P."/>
            <person name="Lin D."/>
            <person name="Hari K."/>
            <person name="Fletcher J."/>
            <person name="Melcher U."/>
            <person name="Blagden T."/>
            <person name="Winegar R.A."/>
        </authorList>
    </citation>
    <scope>NUCLEOTIDE SEQUENCE [LARGE SCALE GENOMIC DNA]</scope>
    <source>
        <strain evidence="2">NRRL B-1447</strain>
    </source>
</reference>
<sequence>MEPYAVYFSMTAVDALDIVPDHVKEMVWSLLETAQVYPYGFQQWDEADSDGRDVRLASVGQLYLTYWVNQPLHRLSVLSVVWYG</sequence>
<proteinExistence type="predicted"/>
<protein>
    <submittedName>
        <fullName evidence="1">Uncharacterized protein</fullName>
    </submittedName>
</protein>
<dbReference type="RefSeq" id="WP_053168731.1">
    <property type="nucleotide sequence ID" value="NZ_LGUV01000028.1"/>
</dbReference>
<dbReference type="EMBL" id="LGUV01000028">
    <property type="protein sequence ID" value="KOG56895.1"/>
    <property type="molecule type" value="Genomic_DNA"/>
</dbReference>
<dbReference type="Proteomes" id="UP000037084">
    <property type="component" value="Unassembled WGS sequence"/>
</dbReference>